<evidence type="ECO:0000313" key="6">
    <source>
        <dbReference type="Proteomes" id="UP000437736"/>
    </source>
</evidence>
<feature type="domain" description="Bacterial bifunctional deaminase-reductase C-terminal" evidence="4">
    <location>
        <begin position="2"/>
        <end position="150"/>
    </location>
</feature>
<evidence type="ECO:0000313" key="5">
    <source>
        <dbReference type="EMBL" id="MST34151.1"/>
    </source>
</evidence>
<dbReference type="SUPFAM" id="SSF53597">
    <property type="entry name" value="Dihydrofolate reductase-like"/>
    <property type="match status" value="1"/>
</dbReference>
<comment type="caution">
    <text evidence="5">The sequence shown here is derived from an EMBL/GenBank/DDBJ whole genome shotgun (WGS) entry which is preliminary data.</text>
</comment>
<accession>A0ABW9QXT3</accession>
<reference evidence="5 6" key="1">
    <citation type="submission" date="2019-11" db="EMBL/GenBank/DDBJ databases">
        <title>Acidiferrimicrobium australis gen. nov., sp. nov., an acidophilic and obligately heterotrophic, member of the Actinobacteria that catalyses dissimilatory oxido- reduction of iron isolated from metal-rich acidic water in Chile.</title>
        <authorList>
            <person name="Gonzalez D."/>
            <person name="Huber K."/>
            <person name="Hedrich S."/>
            <person name="Rojas-Villalobos C."/>
            <person name="Quatrini R."/>
            <person name="Dinamarca M.A."/>
            <person name="Schwarz A."/>
            <person name="Canales C."/>
            <person name="Nancucheo I."/>
        </authorList>
    </citation>
    <scope>NUCLEOTIDE SEQUENCE [LARGE SCALE GENOMIC DNA]</scope>
    <source>
        <strain evidence="5 6">USS-CCA1</strain>
    </source>
</reference>
<organism evidence="5 6">
    <name type="scientific">Acidiferrimicrobium australe</name>
    <dbReference type="NCBI Taxonomy" id="2664430"/>
    <lineage>
        <taxon>Bacteria</taxon>
        <taxon>Bacillati</taxon>
        <taxon>Actinomycetota</taxon>
        <taxon>Acidimicrobiia</taxon>
        <taxon>Acidimicrobiales</taxon>
        <taxon>Acidimicrobiaceae</taxon>
        <taxon>Acidiferrimicrobium</taxon>
    </lineage>
</organism>
<dbReference type="Gene3D" id="3.40.430.10">
    <property type="entry name" value="Dihydrofolate Reductase, subunit A"/>
    <property type="match status" value="2"/>
</dbReference>
<evidence type="ECO:0000256" key="1">
    <source>
        <dbReference type="ARBA" id="ARBA00005104"/>
    </source>
</evidence>
<dbReference type="Proteomes" id="UP000437736">
    <property type="component" value="Unassembled WGS sequence"/>
</dbReference>
<sequence>RWITGPLARADVHALRAESGAVAVGAGTVRADDPSLTVRDAEGPDPLRVVVGHVPPGARVAPALEHTGPLEDLLDELGRRDVLQLLVEGGPRLAHAFHAADLVDQYVVYVAPALLGGDDGLPLLAGPGAPTMAAVRRGRLAGVRVVGADVRIDVLAR</sequence>
<keyword evidence="6" id="KW-1185">Reference proteome</keyword>
<comment type="pathway">
    <text evidence="1">Cofactor biosynthesis; riboflavin biosynthesis.</text>
</comment>
<dbReference type="PANTHER" id="PTHR38011:SF7">
    <property type="entry name" value="2,5-DIAMINO-6-RIBOSYLAMINO-4(3H)-PYRIMIDINONE 5'-PHOSPHATE REDUCTASE"/>
    <property type="match status" value="1"/>
</dbReference>
<proteinExistence type="predicted"/>
<feature type="non-terminal residue" evidence="5">
    <location>
        <position position="1"/>
    </location>
</feature>
<protein>
    <submittedName>
        <fullName evidence="5">Riboflavin biosynthesis protein RibD</fullName>
    </submittedName>
</protein>
<dbReference type="EMBL" id="WJHE01000873">
    <property type="protein sequence ID" value="MST34151.1"/>
    <property type="molecule type" value="Genomic_DNA"/>
</dbReference>
<dbReference type="InterPro" id="IPR024072">
    <property type="entry name" value="DHFR-like_dom_sf"/>
</dbReference>
<evidence type="ECO:0000256" key="2">
    <source>
        <dbReference type="ARBA" id="ARBA00022857"/>
    </source>
</evidence>
<evidence type="ECO:0000259" key="4">
    <source>
        <dbReference type="Pfam" id="PF01872"/>
    </source>
</evidence>
<dbReference type="InterPro" id="IPR050765">
    <property type="entry name" value="Riboflavin_Biosynth_HTPR"/>
</dbReference>
<name>A0ABW9QXT3_9ACTN</name>
<keyword evidence="3" id="KW-0560">Oxidoreductase</keyword>
<gene>
    <name evidence="5" type="ORF">GHK86_15650</name>
</gene>
<dbReference type="Pfam" id="PF01872">
    <property type="entry name" value="RibD_C"/>
    <property type="match status" value="1"/>
</dbReference>
<dbReference type="InterPro" id="IPR002734">
    <property type="entry name" value="RibDG_C"/>
</dbReference>
<keyword evidence="2" id="KW-0521">NADP</keyword>
<dbReference type="PANTHER" id="PTHR38011">
    <property type="entry name" value="DIHYDROFOLATE REDUCTASE FAMILY PROTEIN (AFU_ORTHOLOGUE AFUA_8G06820)"/>
    <property type="match status" value="1"/>
</dbReference>
<evidence type="ECO:0000256" key="3">
    <source>
        <dbReference type="ARBA" id="ARBA00023002"/>
    </source>
</evidence>